<reference evidence="5" key="1">
    <citation type="submission" date="2019-01" db="EMBL/GenBank/DDBJ databases">
        <title>Draft genome sequences of three monokaryotic isolates of the white-rot basidiomycete fungus Dichomitus squalens.</title>
        <authorList>
            <consortium name="DOE Joint Genome Institute"/>
            <person name="Lopez S.C."/>
            <person name="Andreopoulos B."/>
            <person name="Pangilinan J."/>
            <person name="Lipzen A."/>
            <person name="Riley R."/>
            <person name="Ahrendt S."/>
            <person name="Ng V."/>
            <person name="Barry K."/>
            <person name="Daum C."/>
            <person name="Grigoriev I.V."/>
            <person name="Hilden K.S."/>
            <person name="Makela M.R."/>
            <person name="de Vries R.P."/>
        </authorList>
    </citation>
    <scope>NUCLEOTIDE SEQUENCE [LARGE SCALE GENOMIC DNA]</scope>
    <source>
        <strain evidence="5">OM18370.1</strain>
    </source>
</reference>
<feature type="compositionally biased region" description="Basic and acidic residues" evidence="2">
    <location>
        <begin position="811"/>
        <end position="826"/>
    </location>
</feature>
<keyword evidence="3" id="KW-1133">Transmembrane helix</keyword>
<feature type="region of interest" description="Disordered" evidence="2">
    <location>
        <begin position="391"/>
        <end position="410"/>
    </location>
</feature>
<dbReference type="OrthoDB" id="27934at2759"/>
<dbReference type="EMBL" id="ML143494">
    <property type="protein sequence ID" value="TBU23803.1"/>
    <property type="molecule type" value="Genomic_DNA"/>
</dbReference>
<dbReference type="GO" id="GO:0005789">
    <property type="term" value="C:endoplasmic reticulum membrane"/>
    <property type="evidence" value="ECO:0007669"/>
    <property type="project" value="TreeGrafter"/>
</dbReference>
<sequence>MGYTKRKSRKASLAAFCVVAFAALASANDTPRKHGEDVEVIDPAVEASRAYKQAISTLATLTALPPMQSEEPAHHSTSVPLSSFLPSMQGQGPIASALRILAKLRNHSWLPSVVTDLLGRELTNGRKKDEELKGRAVKVIDLLQHAAELGHTDALYTLGQVSLFPPNSYFPSNPTAAYESFQTHADVTGNASSQALVGFFHSTGYHSVVPVDQAMAQLYLTFAAHGNHKGAQMALGYRYWSGIGVAENCMAALDWYEDAAEQAMAKFLSGPPGGRTLPLQPPRLSDLDGGVYGPGASVASTGLNAGRAVIKTANARAAGETWDDLLEYYLFNADRGETDFAYRLGKIYYQGSIYGAPGGAASGGDGASIVPRDFHRARYYFLRIARQVWPRDPANPRQPDRPSKEETPVQSGYAALAAGYLGRMYLRGEGVKQDPVLAKMWFERGADYGEKESHNGLGIIWRDGLVDGKKDVKKAMAHFAAAATQELAEAQVNIGKYHYERGDLKLATAYFETALRQGSPFEAYYYLADIQGRQARSTMLPPEIAGSSCAIAVSFYKLVAERGTWEEDLLRDADYAWSLGTERGSEMAMLRWWIAAERGYEVAQNNLAYVLDQDKSILRFTRFAPQSPSNDTARLALTQWIRSAAQRNVDALVKVGDYYYHGLGVPDESESVRWEKAAGYYQSAADTQMSALAMWNLGWMYENGVGVPQDFHLAKRHYDLAYETNSEAYLPVLLSLLKLHARSIWHTVMGGKNGLTIWDSDEDNAARSYYDQPEIEGDADQGPKQPSLDEVDEFADDGAWYMGKARDGFNRRKRGQHDDRDRRAAREEEDPVQWARERRQAEAAERDREGGGDFGPEDYFDAAIRGQRYREEEDVDEFAETMLLVVLCLMVSVLLYVRGRWVDRIRREEEERRRQGGGGQPDQQQVQGANGVFPPPGDPARDDWAILR</sequence>
<dbReference type="Gene3D" id="1.25.40.10">
    <property type="entry name" value="Tetratricopeptide repeat domain"/>
    <property type="match status" value="2"/>
</dbReference>
<evidence type="ECO:0000313" key="5">
    <source>
        <dbReference type="EMBL" id="TBU23803.1"/>
    </source>
</evidence>
<evidence type="ECO:0000256" key="1">
    <source>
        <dbReference type="ARBA" id="ARBA00038101"/>
    </source>
</evidence>
<comment type="similarity">
    <text evidence="1">Belongs to the sel-1 family.</text>
</comment>
<feature type="compositionally biased region" description="Low complexity" evidence="2">
    <location>
        <begin position="921"/>
        <end position="931"/>
    </location>
</feature>
<protein>
    <submittedName>
        <fullName evidence="5">HCP-like protein</fullName>
    </submittedName>
</protein>
<dbReference type="AlphaFoldDB" id="A0A4V6MVT3"/>
<dbReference type="InterPro" id="IPR011990">
    <property type="entry name" value="TPR-like_helical_dom_sf"/>
</dbReference>
<dbReference type="SUPFAM" id="SSF81901">
    <property type="entry name" value="HCP-like"/>
    <property type="match status" value="3"/>
</dbReference>
<accession>A0A4V6MVT3</accession>
<evidence type="ECO:0000256" key="2">
    <source>
        <dbReference type="SAM" id="MobiDB-lite"/>
    </source>
</evidence>
<gene>
    <name evidence="5" type="ORF">BD311DRAFT_767704</name>
</gene>
<keyword evidence="3" id="KW-0812">Transmembrane</keyword>
<dbReference type="InterPro" id="IPR006597">
    <property type="entry name" value="Sel1-like"/>
</dbReference>
<keyword evidence="4" id="KW-0732">Signal</keyword>
<feature type="compositionally biased region" description="Basic and acidic residues" evidence="2">
    <location>
        <begin position="835"/>
        <end position="851"/>
    </location>
</feature>
<feature type="region of interest" description="Disordered" evidence="2">
    <location>
        <begin position="811"/>
        <end position="859"/>
    </location>
</feature>
<dbReference type="Proteomes" id="UP000292957">
    <property type="component" value="Unassembled WGS sequence"/>
</dbReference>
<keyword evidence="3" id="KW-0472">Membrane</keyword>
<feature type="chain" id="PRO_5020212575" evidence="4">
    <location>
        <begin position="28"/>
        <end position="948"/>
    </location>
</feature>
<feature type="region of interest" description="Disordered" evidence="2">
    <location>
        <begin position="910"/>
        <end position="948"/>
    </location>
</feature>
<feature type="compositionally biased region" description="Basic and acidic residues" evidence="2">
    <location>
        <begin position="398"/>
        <end position="407"/>
    </location>
</feature>
<dbReference type="Pfam" id="PF08238">
    <property type="entry name" value="Sel1"/>
    <property type="match status" value="9"/>
</dbReference>
<proteinExistence type="inferred from homology"/>
<name>A0A4V6MVT3_9APHY</name>
<dbReference type="PANTHER" id="PTHR11102">
    <property type="entry name" value="SEL-1-LIKE PROTEIN"/>
    <property type="match status" value="1"/>
</dbReference>
<feature type="compositionally biased region" description="Basic and acidic residues" evidence="2">
    <location>
        <begin position="939"/>
        <end position="948"/>
    </location>
</feature>
<feature type="signal peptide" evidence="4">
    <location>
        <begin position="1"/>
        <end position="27"/>
    </location>
</feature>
<dbReference type="SMART" id="SM00671">
    <property type="entry name" value="SEL1"/>
    <property type="match status" value="8"/>
</dbReference>
<evidence type="ECO:0000256" key="3">
    <source>
        <dbReference type="SAM" id="Phobius"/>
    </source>
</evidence>
<dbReference type="InterPro" id="IPR050767">
    <property type="entry name" value="Sel1_AlgK"/>
</dbReference>
<feature type="transmembrane region" description="Helical" evidence="3">
    <location>
        <begin position="878"/>
        <end position="897"/>
    </location>
</feature>
<evidence type="ECO:0000256" key="4">
    <source>
        <dbReference type="SAM" id="SignalP"/>
    </source>
</evidence>
<organism evidence="5">
    <name type="scientific">Dichomitus squalens</name>
    <dbReference type="NCBI Taxonomy" id="114155"/>
    <lineage>
        <taxon>Eukaryota</taxon>
        <taxon>Fungi</taxon>
        <taxon>Dikarya</taxon>
        <taxon>Basidiomycota</taxon>
        <taxon>Agaricomycotina</taxon>
        <taxon>Agaricomycetes</taxon>
        <taxon>Polyporales</taxon>
        <taxon>Polyporaceae</taxon>
        <taxon>Dichomitus</taxon>
    </lineage>
</organism>
<dbReference type="PANTHER" id="PTHR11102:SF147">
    <property type="entry name" value="SEL1L ADAPTOR SUBUNIT OF ERAD E3 UBIQUITIN LIGASE"/>
    <property type="match status" value="1"/>
</dbReference>
<dbReference type="GO" id="GO:0036503">
    <property type="term" value="P:ERAD pathway"/>
    <property type="evidence" value="ECO:0007669"/>
    <property type="project" value="TreeGrafter"/>
</dbReference>